<name>A0ABV0XLF2_9TELE</name>
<proteinExistence type="predicted"/>
<reference evidence="2 3" key="1">
    <citation type="submission" date="2021-06" db="EMBL/GenBank/DDBJ databases">
        <authorList>
            <person name="Palmer J.M."/>
        </authorList>
    </citation>
    <scope>NUCLEOTIDE SEQUENCE [LARGE SCALE GENOMIC DNA]</scope>
    <source>
        <strain evidence="2 3">AS_MEX2019</strain>
        <tissue evidence="2">Muscle</tissue>
    </source>
</reference>
<organism evidence="2 3">
    <name type="scientific">Ameca splendens</name>
    <dbReference type="NCBI Taxonomy" id="208324"/>
    <lineage>
        <taxon>Eukaryota</taxon>
        <taxon>Metazoa</taxon>
        <taxon>Chordata</taxon>
        <taxon>Craniata</taxon>
        <taxon>Vertebrata</taxon>
        <taxon>Euteleostomi</taxon>
        <taxon>Actinopterygii</taxon>
        <taxon>Neopterygii</taxon>
        <taxon>Teleostei</taxon>
        <taxon>Neoteleostei</taxon>
        <taxon>Acanthomorphata</taxon>
        <taxon>Ovalentaria</taxon>
        <taxon>Atherinomorphae</taxon>
        <taxon>Cyprinodontiformes</taxon>
        <taxon>Goodeidae</taxon>
        <taxon>Ameca</taxon>
    </lineage>
</organism>
<dbReference type="EMBL" id="JAHRIP010007661">
    <property type="protein sequence ID" value="MEQ2282293.1"/>
    <property type="molecule type" value="Genomic_DNA"/>
</dbReference>
<protein>
    <submittedName>
        <fullName evidence="2">Uncharacterized protein</fullName>
    </submittedName>
</protein>
<dbReference type="Proteomes" id="UP001469553">
    <property type="component" value="Unassembled WGS sequence"/>
</dbReference>
<accession>A0ABV0XLF2</accession>
<evidence type="ECO:0000256" key="1">
    <source>
        <dbReference type="SAM" id="MobiDB-lite"/>
    </source>
</evidence>
<evidence type="ECO:0000313" key="2">
    <source>
        <dbReference type="EMBL" id="MEQ2282293.1"/>
    </source>
</evidence>
<sequence length="101" mass="10940">MPPKDYTQPQPSPGEGVGRMDRGGRRLTNGQESPGGFEKHGCLPGGGHRTGHGQPRWLYVACGGAPVEYHWDRPGILVSLPTFRHHQGGIHAIMHNPCEGL</sequence>
<comment type="caution">
    <text evidence="2">The sequence shown here is derived from an EMBL/GenBank/DDBJ whole genome shotgun (WGS) entry which is preliminary data.</text>
</comment>
<feature type="region of interest" description="Disordered" evidence="1">
    <location>
        <begin position="1"/>
        <end position="49"/>
    </location>
</feature>
<gene>
    <name evidence="2" type="ORF">AMECASPLE_039013</name>
</gene>
<keyword evidence="3" id="KW-1185">Reference proteome</keyword>
<evidence type="ECO:0000313" key="3">
    <source>
        <dbReference type="Proteomes" id="UP001469553"/>
    </source>
</evidence>